<comment type="caution">
    <text evidence="1">The sequence shown here is derived from an EMBL/GenBank/DDBJ whole genome shotgun (WGS) entry which is preliminary data.</text>
</comment>
<evidence type="ECO:0000313" key="1">
    <source>
        <dbReference type="EMBL" id="KAF5100656.1"/>
    </source>
</evidence>
<accession>A0ACB6V7P6</accession>
<keyword evidence="2" id="KW-1185">Reference proteome</keyword>
<organism evidence="1 2">
    <name type="scientific">Geotrichum galactomycetum</name>
    <dbReference type="NCBI Taxonomy" id="27317"/>
    <lineage>
        <taxon>Eukaryota</taxon>
        <taxon>Fungi</taxon>
        <taxon>Dikarya</taxon>
        <taxon>Ascomycota</taxon>
        <taxon>Saccharomycotina</taxon>
        <taxon>Dipodascomycetes</taxon>
        <taxon>Dipodascales</taxon>
        <taxon>Dipodascaceae</taxon>
        <taxon>Geotrichum</taxon>
    </lineage>
</organism>
<reference evidence="1 2" key="1">
    <citation type="journal article" date="2020" name="Front. Microbiol.">
        <title>Phenotypic and Genetic Characterization of the Cheese Ripening Yeast Geotrichum candidum.</title>
        <authorList>
            <person name="Perkins V."/>
            <person name="Vignola S."/>
            <person name="Lessard M.H."/>
            <person name="Plante P.L."/>
            <person name="Corbeil J."/>
            <person name="Dugat-Bony E."/>
            <person name="Frenette M."/>
            <person name="Labrie S."/>
        </authorList>
    </citation>
    <scope>NUCLEOTIDE SEQUENCE [LARGE SCALE GENOMIC DNA]</scope>
    <source>
        <strain evidence="1 2">LMA-1147</strain>
    </source>
</reference>
<dbReference type="Proteomes" id="UP000744676">
    <property type="component" value="Unassembled WGS sequence"/>
</dbReference>
<protein>
    <submittedName>
        <fullName evidence="1">Uncharacterized protein</fullName>
    </submittedName>
</protein>
<dbReference type="EMBL" id="QVQA01000019">
    <property type="protein sequence ID" value="KAF5100656.1"/>
    <property type="molecule type" value="Genomic_DNA"/>
</dbReference>
<sequence length="235" mass="27202">MASFLSSEELALIAERVVYPTSTFDPSTRLPLVIMNSTAFPKSPDDYTPELMAKLIERLPRKSYALVFFACGAPNKPSWSWVSKIYAMLDRQVKKRVDKVYVVHESWWVRAVTEMFRGVVSSKFKKKIFHISSLSDLAKHIDITKLNIPLQVYIHNLKVETTITIPRHYSPVFGVPLHRSGSNVIYPSMWEDCCQYLRVTGIFTRDIFLREDDEVTWILRDSFDRGQTLDLDNYG</sequence>
<gene>
    <name evidence="1" type="ORF">D0Z00_001168</name>
</gene>
<proteinExistence type="predicted"/>
<name>A0ACB6V7P6_9ASCO</name>
<evidence type="ECO:0000313" key="2">
    <source>
        <dbReference type="Proteomes" id="UP000744676"/>
    </source>
</evidence>